<gene>
    <name evidence="8" type="ORF">ACH5RR_007405</name>
</gene>
<dbReference type="InterPro" id="IPR051848">
    <property type="entry name" value="PGIP"/>
</dbReference>
<dbReference type="PANTHER" id="PTHR48059">
    <property type="entry name" value="POLYGALACTURONASE INHIBITOR 1"/>
    <property type="match status" value="1"/>
</dbReference>
<comment type="subcellular location">
    <subcellularLocation>
        <location evidence="1">Cell envelope</location>
    </subcellularLocation>
    <subcellularLocation>
        <location evidence="2">Membrane</location>
    </subcellularLocation>
</comment>
<keyword evidence="6" id="KW-0472">Membrane</keyword>
<keyword evidence="5" id="KW-0677">Repeat</keyword>
<dbReference type="FunFam" id="3.80.10.10:FF:000041">
    <property type="entry name" value="LRR receptor-like serine/threonine-protein kinase ERECTA"/>
    <property type="match status" value="1"/>
</dbReference>
<evidence type="ECO:0000256" key="5">
    <source>
        <dbReference type="ARBA" id="ARBA00022737"/>
    </source>
</evidence>
<keyword evidence="9" id="KW-1185">Reference proteome</keyword>
<organism evidence="8 9">
    <name type="scientific">Cinchona calisaya</name>
    <dbReference type="NCBI Taxonomy" id="153742"/>
    <lineage>
        <taxon>Eukaryota</taxon>
        <taxon>Viridiplantae</taxon>
        <taxon>Streptophyta</taxon>
        <taxon>Embryophyta</taxon>
        <taxon>Tracheophyta</taxon>
        <taxon>Spermatophyta</taxon>
        <taxon>Magnoliopsida</taxon>
        <taxon>eudicotyledons</taxon>
        <taxon>Gunneridae</taxon>
        <taxon>Pentapetalae</taxon>
        <taxon>asterids</taxon>
        <taxon>lamiids</taxon>
        <taxon>Gentianales</taxon>
        <taxon>Rubiaceae</taxon>
        <taxon>Cinchonoideae</taxon>
        <taxon>Cinchoneae</taxon>
        <taxon>Cinchona</taxon>
    </lineage>
</organism>
<dbReference type="SUPFAM" id="SSF52058">
    <property type="entry name" value="L domain-like"/>
    <property type="match status" value="1"/>
</dbReference>
<evidence type="ECO:0000256" key="1">
    <source>
        <dbReference type="ARBA" id="ARBA00004196"/>
    </source>
</evidence>
<dbReference type="Gene3D" id="3.80.10.10">
    <property type="entry name" value="Ribonuclease Inhibitor"/>
    <property type="match status" value="1"/>
</dbReference>
<dbReference type="AlphaFoldDB" id="A0ABD3AS57"/>
<keyword evidence="4" id="KW-0732">Signal</keyword>
<evidence type="ECO:0000256" key="6">
    <source>
        <dbReference type="ARBA" id="ARBA00023136"/>
    </source>
</evidence>
<keyword evidence="7" id="KW-0325">Glycoprotein</keyword>
<evidence type="ECO:0000313" key="9">
    <source>
        <dbReference type="Proteomes" id="UP001630127"/>
    </source>
</evidence>
<accession>A0ABD3AS57</accession>
<evidence type="ECO:0008006" key="10">
    <source>
        <dbReference type="Google" id="ProtNLM"/>
    </source>
</evidence>
<name>A0ABD3AS57_9GENT</name>
<dbReference type="PANTHER" id="PTHR48059:SF4">
    <property type="entry name" value="POLYGALACTURONASE INHIBITOR 1-RELATED"/>
    <property type="match status" value="1"/>
</dbReference>
<keyword evidence="3" id="KW-0433">Leucine-rich repeat</keyword>
<dbReference type="EMBL" id="JBJUIK010000003">
    <property type="protein sequence ID" value="KAL3533884.1"/>
    <property type="molecule type" value="Genomic_DNA"/>
</dbReference>
<dbReference type="PROSITE" id="PS51450">
    <property type="entry name" value="LRR"/>
    <property type="match status" value="2"/>
</dbReference>
<dbReference type="InterPro" id="IPR032675">
    <property type="entry name" value="LRR_dom_sf"/>
</dbReference>
<proteinExistence type="predicted"/>
<evidence type="ECO:0000256" key="7">
    <source>
        <dbReference type="ARBA" id="ARBA00023180"/>
    </source>
</evidence>
<comment type="caution">
    <text evidence="8">The sequence shown here is derived from an EMBL/GenBank/DDBJ whole genome shotgun (WGS) entry which is preliminary data.</text>
</comment>
<dbReference type="GO" id="GO:0016020">
    <property type="term" value="C:membrane"/>
    <property type="evidence" value="ECO:0007669"/>
    <property type="project" value="UniProtKB-SubCell"/>
</dbReference>
<reference evidence="8 9" key="1">
    <citation type="submission" date="2024-11" db="EMBL/GenBank/DDBJ databases">
        <title>A near-complete genome assembly of Cinchona calisaya.</title>
        <authorList>
            <person name="Lian D.C."/>
            <person name="Zhao X.W."/>
            <person name="Wei L."/>
        </authorList>
    </citation>
    <scope>NUCLEOTIDE SEQUENCE [LARGE SCALE GENOMIC DNA]</scope>
    <source>
        <tissue evidence="8">Nenye</tissue>
    </source>
</reference>
<sequence>MHLIHVYKYCDRNTGRIIAPTIFSRNISGQITPAVGDLPQSLIHPNLVGEIPSSISKLSEHLTFLKLSWTNLSGPVPSFLSQLKNLHFLDLSFNNLSGSIPPPLSELPNLIAHHLNRNKLTGNIRESLGKFAGNTTPDLYLSHNMLTGPVPKSFGDLNFSGEIDLSRNKLEGDPSFLFGKNKTVQVVDLSRNLFQFDISKVEFSENLVYLDLNHNKISELELQFFNVSYNKLCGQIPQGGKLKRFDLYSYFDNICLCGDPLPACK</sequence>
<dbReference type="InterPro" id="IPR001611">
    <property type="entry name" value="Leu-rich_rpt"/>
</dbReference>
<evidence type="ECO:0000256" key="3">
    <source>
        <dbReference type="ARBA" id="ARBA00022614"/>
    </source>
</evidence>
<protein>
    <recommendedName>
        <fullName evidence="10">Polygalacturonase-inhibiting protein</fullName>
    </recommendedName>
</protein>
<evidence type="ECO:0000256" key="2">
    <source>
        <dbReference type="ARBA" id="ARBA00004370"/>
    </source>
</evidence>
<evidence type="ECO:0000313" key="8">
    <source>
        <dbReference type="EMBL" id="KAL3533884.1"/>
    </source>
</evidence>
<dbReference type="Proteomes" id="UP001630127">
    <property type="component" value="Unassembled WGS sequence"/>
</dbReference>
<evidence type="ECO:0000256" key="4">
    <source>
        <dbReference type="ARBA" id="ARBA00022729"/>
    </source>
</evidence>
<dbReference type="Pfam" id="PF00560">
    <property type="entry name" value="LRR_1"/>
    <property type="match status" value="4"/>
</dbReference>